<dbReference type="InterPro" id="IPR014825">
    <property type="entry name" value="DNA_alkylation"/>
</dbReference>
<dbReference type="Gene3D" id="1.25.40.290">
    <property type="entry name" value="ARM repeat domains"/>
    <property type="match status" value="1"/>
</dbReference>
<accession>A0A1H1Z9W3</accession>
<dbReference type="STRING" id="630515.SAMN04489812_5085"/>
<keyword evidence="2" id="KW-1185">Reference proteome</keyword>
<dbReference type="SUPFAM" id="SSF48371">
    <property type="entry name" value="ARM repeat"/>
    <property type="match status" value="1"/>
</dbReference>
<name>A0A1H1Z9W3_9ACTN</name>
<evidence type="ECO:0000313" key="1">
    <source>
        <dbReference type="EMBL" id="SDT30514.1"/>
    </source>
</evidence>
<dbReference type="PANTHER" id="PTHR34070">
    <property type="entry name" value="ARMADILLO-TYPE FOLD"/>
    <property type="match status" value="1"/>
</dbReference>
<gene>
    <name evidence="1" type="ORF">SAMN04489812_5085</name>
</gene>
<dbReference type="Gene3D" id="1.20.1660.10">
    <property type="entry name" value="Hypothetical protein (EF3068)"/>
    <property type="match status" value="1"/>
</dbReference>
<dbReference type="EMBL" id="LT629772">
    <property type="protein sequence ID" value="SDT30514.1"/>
    <property type="molecule type" value="Genomic_DNA"/>
</dbReference>
<reference evidence="1 2" key="1">
    <citation type="submission" date="2016-10" db="EMBL/GenBank/DDBJ databases">
        <authorList>
            <person name="de Groot N.N."/>
        </authorList>
    </citation>
    <scope>NUCLEOTIDE SEQUENCE [LARGE SCALE GENOMIC DNA]</scope>
    <source>
        <strain evidence="1 2">DSM 21800</strain>
    </source>
</reference>
<evidence type="ECO:0000313" key="2">
    <source>
        <dbReference type="Proteomes" id="UP000199103"/>
    </source>
</evidence>
<sequence>MTATTSLQRRIRDDLVAAGGSERAVQQQAYMHSALPYAGVARPELRRLQRDWFAEVGFADVQAWQAAIRQLWHGARFREEWYVAISLAQHRRFRGWATSADALPLYRELIENGAWWDVVDEISQHLVGAVLAADPDVADTMRAWSMADQLWVRRSAILSQERHRTLDEQLLAEVIENNLTGSPFGEEFFIRKAIGWALRSHSKHGPEAAAWVRRFVDEHAEQLSPLSIREARKYL</sequence>
<organism evidence="1 2">
    <name type="scientific">Microlunatus soli</name>
    <dbReference type="NCBI Taxonomy" id="630515"/>
    <lineage>
        <taxon>Bacteria</taxon>
        <taxon>Bacillati</taxon>
        <taxon>Actinomycetota</taxon>
        <taxon>Actinomycetes</taxon>
        <taxon>Propionibacteriales</taxon>
        <taxon>Propionibacteriaceae</taxon>
        <taxon>Microlunatus</taxon>
    </lineage>
</organism>
<dbReference type="RefSeq" id="WP_091528784.1">
    <property type="nucleotide sequence ID" value="NZ_LT629772.1"/>
</dbReference>
<dbReference type="AlphaFoldDB" id="A0A1H1Z9W3"/>
<dbReference type="PANTHER" id="PTHR34070:SF1">
    <property type="entry name" value="DNA ALKYLATION REPAIR PROTEIN"/>
    <property type="match status" value="1"/>
</dbReference>
<proteinExistence type="predicted"/>
<dbReference type="OrthoDB" id="9775346at2"/>
<protein>
    <submittedName>
        <fullName evidence="1">3-methyladenine DNA glycosylase AlkD</fullName>
    </submittedName>
</protein>
<dbReference type="Pfam" id="PF08713">
    <property type="entry name" value="DNA_alkylation"/>
    <property type="match status" value="1"/>
</dbReference>
<dbReference type="InterPro" id="IPR016024">
    <property type="entry name" value="ARM-type_fold"/>
</dbReference>
<dbReference type="Proteomes" id="UP000199103">
    <property type="component" value="Chromosome I"/>
</dbReference>